<name>A0A9W6YI32_9STRA</name>
<gene>
    <name evidence="2" type="ORF">Pfra01_002799500</name>
</gene>
<accession>A0A9W6YI32</accession>
<reference evidence="2" key="1">
    <citation type="submission" date="2023-04" db="EMBL/GenBank/DDBJ databases">
        <title>Phytophthora fragariaefolia NBRC 109709.</title>
        <authorList>
            <person name="Ichikawa N."/>
            <person name="Sato H."/>
            <person name="Tonouchi N."/>
        </authorList>
    </citation>
    <scope>NUCLEOTIDE SEQUENCE</scope>
    <source>
        <strain evidence="2">NBRC 109709</strain>
    </source>
</reference>
<evidence type="ECO:0000313" key="2">
    <source>
        <dbReference type="EMBL" id="GMF64069.1"/>
    </source>
</evidence>
<keyword evidence="3" id="KW-1185">Reference proteome</keyword>
<protein>
    <submittedName>
        <fullName evidence="2">Unnamed protein product</fullName>
    </submittedName>
</protein>
<dbReference type="AlphaFoldDB" id="A0A9W6YI32"/>
<dbReference type="OrthoDB" id="129416at2759"/>
<comment type="caution">
    <text evidence="2">The sequence shown here is derived from an EMBL/GenBank/DDBJ whole genome shotgun (WGS) entry which is preliminary data.</text>
</comment>
<sequence>MSDHKLVLQRDTKIAMWLTGDRVPRLPGYVSVESRRYAEWQNLDYPATTDEDDMTPKQEEIQGPAVERPLYPTPTSILMRPSTCPLGTAAARQINGGRSHDVASPAVPKDCDSRRPIQATLRPPRHDDIVPQAKSAHALPTP</sequence>
<organism evidence="2 3">
    <name type="scientific">Phytophthora fragariaefolia</name>
    <dbReference type="NCBI Taxonomy" id="1490495"/>
    <lineage>
        <taxon>Eukaryota</taxon>
        <taxon>Sar</taxon>
        <taxon>Stramenopiles</taxon>
        <taxon>Oomycota</taxon>
        <taxon>Peronosporomycetes</taxon>
        <taxon>Peronosporales</taxon>
        <taxon>Peronosporaceae</taxon>
        <taxon>Phytophthora</taxon>
    </lineage>
</organism>
<evidence type="ECO:0000313" key="3">
    <source>
        <dbReference type="Proteomes" id="UP001165121"/>
    </source>
</evidence>
<dbReference type="Proteomes" id="UP001165121">
    <property type="component" value="Unassembled WGS sequence"/>
</dbReference>
<dbReference type="EMBL" id="BSXT01007645">
    <property type="protein sequence ID" value="GMF64069.1"/>
    <property type="molecule type" value="Genomic_DNA"/>
</dbReference>
<feature type="region of interest" description="Disordered" evidence="1">
    <location>
        <begin position="96"/>
        <end position="142"/>
    </location>
</feature>
<evidence type="ECO:0000256" key="1">
    <source>
        <dbReference type="SAM" id="MobiDB-lite"/>
    </source>
</evidence>
<feature type="region of interest" description="Disordered" evidence="1">
    <location>
        <begin position="44"/>
        <end position="75"/>
    </location>
</feature>
<proteinExistence type="predicted"/>